<dbReference type="NCBIfam" id="TIGR03519">
    <property type="entry name" value="T9SS_PorP_fam"/>
    <property type="match status" value="1"/>
</dbReference>
<dbReference type="EMBL" id="SUKA01000001">
    <property type="protein sequence ID" value="TJY68490.1"/>
    <property type="molecule type" value="Genomic_DNA"/>
</dbReference>
<dbReference type="AlphaFoldDB" id="A0A4U0H9G1"/>
<keyword evidence="1" id="KW-0732">Signal</keyword>
<dbReference type="RefSeq" id="WP_136819356.1">
    <property type="nucleotide sequence ID" value="NZ_BMJX01000001.1"/>
</dbReference>
<name>A0A4U0H9G1_9SPHI</name>
<protein>
    <submittedName>
        <fullName evidence="2">Type IX secretion system membrane protein PorP/SprF</fullName>
    </submittedName>
</protein>
<accession>A0A4U0H9G1</accession>
<dbReference type="Pfam" id="PF11751">
    <property type="entry name" value="PorP_SprF"/>
    <property type="match status" value="1"/>
</dbReference>
<feature type="chain" id="PRO_5020410378" evidence="1">
    <location>
        <begin position="24"/>
        <end position="286"/>
    </location>
</feature>
<evidence type="ECO:0000313" key="2">
    <source>
        <dbReference type="EMBL" id="TJY68490.1"/>
    </source>
</evidence>
<organism evidence="2 3">
    <name type="scientific">Sphingobacterium alkalisoli</name>
    <dbReference type="NCBI Taxonomy" id="1874115"/>
    <lineage>
        <taxon>Bacteria</taxon>
        <taxon>Pseudomonadati</taxon>
        <taxon>Bacteroidota</taxon>
        <taxon>Sphingobacteriia</taxon>
        <taxon>Sphingobacteriales</taxon>
        <taxon>Sphingobacteriaceae</taxon>
        <taxon>Sphingobacterium</taxon>
    </lineage>
</organism>
<reference evidence="2 3" key="1">
    <citation type="submission" date="2019-04" db="EMBL/GenBank/DDBJ databases">
        <title>Sphingobacterium olei sp. nov., isolated from oil-contaminated soil.</title>
        <authorList>
            <person name="Liu B."/>
        </authorList>
    </citation>
    <scope>NUCLEOTIDE SEQUENCE [LARGE SCALE GENOMIC DNA]</scope>
    <source>
        <strain evidence="2 3">Y3L14</strain>
    </source>
</reference>
<gene>
    <name evidence="2" type="ORF">FAZ19_04340</name>
</gene>
<dbReference type="InterPro" id="IPR019861">
    <property type="entry name" value="PorP/SprF_Bacteroidetes"/>
</dbReference>
<evidence type="ECO:0000313" key="3">
    <source>
        <dbReference type="Proteomes" id="UP000309872"/>
    </source>
</evidence>
<proteinExistence type="predicted"/>
<dbReference type="OrthoDB" id="891773at2"/>
<feature type="signal peptide" evidence="1">
    <location>
        <begin position="1"/>
        <end position="23"/>
    </location>
</feature>
<sequence>MKIVNYSFLTVLFVGLMLGASVAQQSPIVSSYFQNDYLFNSAQIGVNGTKAVDAIIRMPVGQLKDDMKENYLHVMYGFGRNGVGAGFRTNRVGAFNLTELNASYAFHLPLDGDSKFLSMGTSIKFLREQINTDKIVGDPNDPAIAYYNNDPNRMDFNLGLAYNSDNVVVSLAVNNLLKERHNFLVNPTPFIYSSVRYNLLFEDVSVSPVVAYRRMLNDQDIFDFGTSVGFDQLFSTYLFYHTSKNFSAGISTKVKNVYFNLGYATTTAGVQGIGRQGLDIGLRYAW</sequence>
<keyword evidence="3" id="KW-1185">Reference proteome</keyword>
<dbReference type="Proteomes" id="UP000309872">
    <property type="component" value="Unassembled WGS sequence"/>
</dbReference>
<comment type="caution">
    <text evidence="2">The sequence shown here is derived from an EMBL/GenBank/DDBJ whole genome shotgun (WGS) entry which is preliminary data.</text>
</comment>
<evidence type="ECO:0000256" key="1">
    <source>
        <dbReference type="SAM" id="SignalP"/>
    </source>
</evidence>